<name>A0A058Z3N8_FONAL</name>
<dbReference type="Proteomes" id="UP000030693">
    <property type="component" value="Unassembled WGS sequence"/>
</dbReference>
<gene>
    <name evidence="3" type="ORF">H696_05040</name>
</gene>
<dbReference type="InterPro" id="IPR036641">
    <property type="entry name" value="HPT_dom_sf"/>
</dbReference>
<evidence type="ECO:0000256" key="1">
    <source>
        <dbReference type="PROSITE-ProRule" id="PRU00110"/>
    </source>
</evidence>
<evidence type="ECO:0000259" key="2">
    <source>
        <dbReference type="PROSITE" id="PS50894"/>
    </source>
</evidence>
<evidence type="ECO:0000313" key="3">
    <source>
        <dbReference type="EMBL" id="KCV68756.1"/>
    </source>
</evidence>
<dbReference type="InterPro" id="IPR008207">
    <property type="entry name" value="Sig_transdc_His_kin_Hpt_dom"/>
</dbReference>
<feature type="modified residue" description="Phosphohistidine" evidence="1">
    <location>
        <position position="88"/>
    </location>
</feature>
<dbReference type="AlphaFoldDB" id="A0A058Z3N8"/>
<keyword evidence="4" id="KW-1185">Reference proteome</keyword>
<evidence type="ECO:0000313" key="4">
    <source>
        <dbReference type="Proteomes" id="UP000030693"/>
    </source>
</evidence>
<dbReference type="Pfam" id="PF01627">
    <property type="entry name" value="Hpt"/>
    <property type="match status" value="1"/>
</dbReference>
<proteinExistence type="predicted"/>
<dbReference type="GeneID" id="20529765"/>
<dbReference type="STRING" id="691883.A0A058Z3N8"/>
<accession>A0A058Z3N8</accession>
<keyword evidence="1" id="KW-0597">Phosphoprotein</keyword>
<sequence>MASSPPQLLQAEGLHAALSSEFIDLQVFSDLLGCDDSVERDFTREVVDGFIRQSNLNILNMRGFYSQLASRTGPATPQDLARLYELAHFFRSSSSCVGAYHVSATCQSLQSLASLQSPVDVQQLAGTFAEQLTLLAGQVRQASEHLAAVYGLPPSVLDAVPSADAAESAYM</sequence>
<reference evidence="3" key="1">
    <citation type="submission" date="2013-04" db="EMBL/GenBank/DDBJ databases">
        <title>The Genome Sequence of Fonticula alba ATCC 38817.</title>
        <authorList>
            <consortium name="The Broad Institute Genomics Platform"/>
            <person name="Russ C."/>
            <person name="Cuomo C."/>
            <person name="Burger G."/>
            <person name="Gray M.W."/>
            <person name="Holland P.W.H."/>
            <person name="King N."/>
            <person name="Lang F.B.F."/>
            <person name="Roger A.J."/>
            <person name="Ruiz-Trillo I."/>
            <person name="Brown M."/>
            <person name="Walker B."/>
            <person name="Young S."/>
            <person name="Zeng Q."/>
            <person name="Gargeya S."/>
            <person name="Fitzgerald M."/>
            <person name="Haas B."/>
            <person name="Abouelleil A."/>
            <person name="Allen A.W."/>
            <person name="Alvarado L."/>
            <person name="Arachchi H.M."/>
            <person name="Berlin A.M."/>
            <person name="Chapman S.B."/>
            <person name="Gainer-Dewar J."/>
            <person name="Goldberg J."/>
            <person name="Griggs A."/>
            <person name="Gujja S."/>
            <person name="Hansen M."/>
            <person name="Howarth C."/>
            <person name="Imamovic A."/>
            <person name="Ireland A."/>
            <person name="Larimer J."/>
            <person name="McCowan C."/>
            <person name="Murphy C."/>
            <person name="Pearson M."/>
            <person name="Poon T.W."/>
            <person name="Priest M."/>
            <person name="Roberts A."/>
            <person name="Saif S."/>
            <person name="Shea T."/>
            <person name="Sisk P."/>
            <person name="Sykes S."/>
            <person name="Wortman J."/>
            <person name="Nusbaum C."/>
            <person name="Birren B."/>
        </authorList>
    </citation>
    <scope>NUCLEOTIDE SEQUENCE [LARGE SCALE GENOMIC DNA]</scope>
    <source>
        <strain evidence="3">ATCC 38817</strain>
    </source>
</reference>
<feature type="domain" description="HPt" evidence="2">
    <location>
        <begin position="39"/>
        <end position="149"/>
    </location>
</feature>
<dbReference type="Gene3D" id="1.20.120.160">
    <property type="entry name" value="HPT domain"/>
    <property type="match status" value="1"/>
</dbReference>
<dbReference type="EMBL" id="KB932208">
    <property type="protein sequence ID" value="KCV68756.1"/>
    <property type="molecule type" value="Genomic_DNA"/>
</dbReference>
<dbReference type="RefSeq" id="XP_009497188.1">
    <property type="nucleotide sequence ID" value="XM_009498913.1"/>
</dbReference>
<organism evidence="3">
    <name type="scientific">Fonticula alba</name>
    <name type="common">Slime mold</name>
    <dbReference type="NCBI Taxonomy" id="691883"/>
    <lineage>
        <taxon>Eukaryota</taxon>
        <taxon>Rotosphaerida</taxon>
        <taxon>Fonticulaceae</taxon>
        <taxon>Fonticula</taxon>
    </lineage>
</organism>
<dbReference type="PROSITE" id="PS50894">
    <property type="entry name" value="HPT"/>
    <property type="match status" value="1"/>
</dbReference>
<protein>
    <recommendedName>
        <fullName evidence="2">HPt domain-containing protein</fullName>
    </recommendedName>
</protein>
<dbReference type="GO" id="GO:0000160">
    <property type="term" value="P:phosphorelay signal transduction system"/>
    <property type="evidence" value="ECO:0007669"/>
    <property type="project" value="InterPro"/>
</dbReference>
<dbReference type="SUPFAM" id="SSF47226">
    <property type="entry name" value="Histidine-containing phosphotransfer domain, HPT domain"/>
    <property type="match status" value="1"/>
</dbReference>